<dbReference type="AlphaFoldDB" id="H8L0B6"/>
<dbReference type="OrthoDB" id="9814110at2"/>
<keyword evidence="2" id="KW-1185">Reference proteome</keyword>
<dbReference type="InterPro" id="IPR011009">
    <property type="entry name" value="Kinase-like_dom_sf"/>
</dbReference>
<dbReference type="EMBL" id="CP003350">
    <property type="protein sequence ID" value="AFC87156.1"/>
    <property type="molecule type" value="Genomic_DNA"/>
</dbReference>
<dbReference type="KEGG" id="fau:Fraau_2822"/>
<accession>H8L0B6</accession>
<dbReference type="Proteomes" id="UP000005234">
    <property type="component" value="Chromosome"/>
</dbReference>
<reference evidence="1" key="1">
    <citation type="submission" date="2012-02" db="EMBL/GenBank/DDBJ databases">
        <title>The complete genome of Frateuria aurantia DSM 6220.</title>
        <authorList>
            <consortium name="US DOE Joint Genome Institute (JGI-PGF)"/>
            <person name="Lucas S."/>
            <person name="Copeland A."/>
            <person name="Lapidus A."/>
            <person name="Glavina del Rio T."/>
            <person name="Dalin E."/>
            <person name="Tice H."/>
            <person name="Bruce D."/>
            <person name="Goodwin L."/>
            <person name="Pitluck S."/>
            <person name="Peters L."/>
            <person name="Ovchinnikova G."/>
            <person name="Teshima H."/>
            <person name="Kyrpides N."/>
            <person name="Mavromatis K."/>
            <person name="Ivanova N."/>
            <person name="Brettin T."/>
            <person name="Detter J.C."/>
            <person name="Han C."/>
            <person name="Larimer F."/>
            <person name="Land M."/>
            <person name="Hauser L."/>
            <person name="Markowitz V."/>
            <person name="Cheng J.-F."/>
            <person name="Hugenholtz P."/>
            <person name="Woyke T."/>
            <person name="Wu D."/>
            <person name="Brambilla E."/>
            <person name="Klenk H.-P."/>
            <person name="Eisen J.A."/>
        </authorList>
    </citation>
    <scope>NUCLEOTIDE SEQUENCE</scope>
    <source>
        <strain evidence="1">DSM 6220</strain>
    </source>
</reference>
<dbReference type="HOGENOM" id="CLU_040642_0_0_6"/>
<dbReference type="SUPFAM" id="SSF56112">
    <property type="entry name" value="Protein kinase-like (PK-like)"/>
    <property type="match status" value="1"/>
</dbReference>
<name>H8L0B6_FRAAD</name>
<sequence>MSNPYFLILSGSYVGDELIAEFGRIPPSMLPNGGKPLYEDQIKLAQSTGARILLALPIDYEISPFDQRRFTELGVTIIRTLAEGDSIDSLRACLDATEGEGAAYVLFGDTLIKDFSTWSTDSFAVGTIRHTASWGEYVQQGSDAVFRMLDAHKALEGEIIAGAFLFESLECLRKAVHADSFINALADYNATRRLSAIQDPSWLDFGHLFTYHQSRCRELLARSFNSVKSDGFSVVKTGTPSRKIYAEAMWFQNLPRALDSYTPRYMGFKSENPIAYELEYLHFPLISELYCFSSLPEASWQTMIGSCVNFLEAMQDIRPKDFEVPAHYPKLFFDDIIALKTRQRLETFGKSHGLDLDREWTVDGKPYLSLRGLADQLIQMVKPSQAADISMWHGDFHFANIFYDFRSNRVRVVDPRGMLSNGMLTQFGDARYDIAKLGHSIYGMYDFLIAGRYSLNYDRRYDISLCFGEDSHRQRVMDIYSELQIGRYATTSSETVALVALLFLSMLPLHDHGSKRQMAMLANAFRLSKMAEMSR</sequence>
<dbReference type="eggNOG" id="COG1208">
    <property type="taxonomic scope" value="Bacteria"/>
</dbReference>
<dbReference type="STRING" id="767434.Fraau_2822"/>
<gene>
    <name evidence="1" type="ordered locus">Fraau_2822</name>
</gene>
<protein>
    <submittedName>
        <fullName evidence="1">Nucleoside-diphosphate-sugar pyrophosphorylase family protein</fullName>
    </submittedName>
</protein>
<evidence type="ECO:0000313" key="1">
    <source>
        <dbReference type="EMBL" id="AFC87156.1"/>
    </source>
</evidence>
<organism evidence="1 2">
    <name type="scientific">Frateuria aurantia (strain ATCC 33424 / DSM 6220 / KCTC 2777 / LMG 1558 / NBRC 3245 / NCIMB 13370)</name>
    <name type="common">Acetobacter aurantius</name>
    <dbReference type="NCBI Taxonomy" id="767434"/>
    <lineage>
        <taxon>Bacteria</taxon>
        <taxon>Pseudomonadati</taxon>
        <taxon>Pseudomonadota</taxon>
        <taxon>Gammaproteobacteria</taxon>
        <taxon>Lysobacterales</taxon>
        <taxon>Rhodanobacteraceae</taxon>
        <taxon>Frateuria</taxon>
    </lineage>
</organism>
<evidence type="ECO:0000313" key="2">
    <source>
        <dbReference type="Proteomes" id="UP000005234"/>
    </source>
</evidence>
<proteinExistence type="predicted"/>